<dbReference type="RefSeq" id="WP_002360426.1">
    <property type="nucleotide sequence ID" value="NZ_GL454489.1"/>
</dbReference>
<evidence type="ECO:0000256" key="2">
    <source>
        <dbReference type="ARBA" id="ARBA00022475"/>
    </source>
</evidence>
<keyword evidence="5 6" id="KW-0472">Membrane</keyword>
<feature type="transmembrane region" description="Helical" evidence="6">
    <location>
        <begin position="40"/>
        <end position="57"/>
    </location>
</feature>
<feature type="transmembrane region" description="Helical" evidence="6">
    <location>
        <begin position="7"/>
        <end position="25"/>
    </location>
</feature>
<feature type="transmembrane region" description="Helical" evidence="6">
    <location>
        <begin position="124"/>
        <end position="146"/>
    </location>
</feature>
<reference evidence="7 8" key="1">
    <citation type="submission" date="2010-07" db="EMBL/GenBank/DDBJ databases">
        <authorList>
            <person name="Sid Ahmed O."/>
        </authorList>
    </citation>
    <scope>NUCLEOTIDE SEQUENCE [LARGE SCALE GENOMIC DNA]</scope>
    <source>
        <strain evidence="7 8">TX4248</strain>
    </source>
</reference>
<dbReference type="PANTHER" id="PTHR39087">
    <property type="entry name" value="UPF0104 MEMBRANE PROTEIN MJ1595"/>
    <property type="match status" value="1"/>
</dbReference>
<evidence type="ECO:0000256" key="1">
    <source>
        <dbReference type="ARBA" id="ARBA00004651"/>
    </source>
</evidence>
<keyword evidence="3 6" id="KW-0812">Transmembrane</keyword>
<keyword evidence="4 6" id="KW-1133">Transmembrane helix</keyword>
<feature type="transmembrane region" description="Helical" evidence="6">
    <location>
        <begin position="255"/>
        <end position="278"/>
    </location>
</feature>
<evidence type="ECO:0000256" key="3">
    <source>
        <dbReference type="ARBA" id="ARBA00022692"/>
    </source>
</evidence>
<evidence type="ECO:0000256" key="4">
    <source>
        <dbReference type="ARBA" id="ARBA00022989"/>
    </source>
</evidence>
<organism evidence="7 8">
    <name type="scientific">Enterococcus faecalis TX4248</name>
    <dbReference type="NCBI Taxonomy" id="749495"/>
    <lineage>
        <taxon>Bacteria</taxon>
        <taxon>Bacillati</taxon>
        <taxon>Bacillota</taxon>
        <taxon>Bacilli</taxon>
        <taxon>Lactobacillales</taxon>
        <taxon>Enterococcaceae</taxon>
        <taxon>Enterococcus</taxon>
    </lineage>
</organism>
<evidence type="ECO:0000313" key="8">
    <source>
        <dbReference type="Proteomes" id="UP000004846"/>
    </source>
</evidence>
<sequence>MKGKVKIGLNMLLMIIVLGVIFYVMDNSLSDIFAQLMETSWLVLIAVIFFGVVYQFAEGRSIKEIARYFNKDFTTVDGFFTSCYVAFYRIISFGTGTLLSEIYFYKKKGIPVSKSVGITALHMIMYKAAVIFLAIIGLIIQFSLFYENAPKMIPFILAGVILTLVIIAALLILSSSLKLQVLLVKFANRWFKRPKLRDWVDNCNLQIYSLRAAVQTITQDRSALLRIFSWNVFKLLFWYIIPYIVLVENHPNIDLLLVMSFTSFAVILSGVIPTPAGIGPFEFVYLLLFKPLVGNVDAVASVLLYRFGSFVLPFLIGLVYVAIEKRKSLRIEIEEIKRQTDE</sequence>
<keyword evidence="6" id="KW-0443">Lipid metabolism</keyword>
<dbReference type="GO" id="GO:0050071">
    <property type="term" value="F:phosphatidylglycerol lysyltransferase activity"/>
    <property type="evidence" value="ECO:0007669"/>
    <property type="project" value="UniProtKB-EC"/>
</dbReference>
<comment type="similarity">
    <text evidence="6">Belongs to the LPG synthase family.</text>
</comment>
<evidence type="ECO:0000313" key="7">
    <source>
        <dbReference type="EMBL" id="EFM81273.1"/>
    </source>
</evidence>
<proteinExistence type="inferred from homology"/>
<evidence type="ECO:0000256" key="6">
    <source>
        <dbReference type="RuleBase" id="RU363042"/>
    </source>
</evidence>
<feature type="transmembrane region" description="Helical" evidence="6">
    <location>
        <begin position="78"/>
        <end position="104"/>
    </location>
</feature>
<dbReference type="EC" id="2.3.2.3" evidence="6"/>
<dbReference type="Proteomes" id="UP000004846">
    <property type="component" value="Unassembled WGS sequence"/>
</dbReference>
<dbReference type="HOGENOM" id="CLU_039146_2_0_9"/>
<accession>A0A125W1U5</accession>
<dbReference type="GeneID" id="60893764"/>
<gene>
    <name evidence="6" type="primary">mprF</name>
    <name evidence="7" type="ORF">HMPREF9498_03212</name>
</gene>
<comment type="subcellular location">
    <subcellularLocation>
        <location evidence="1 6">Cell membrane</location>
        <topology evidence="1 6">Multi-pass membrane protein</topology>
    </subcellularLocation>
</comment>
<comment type="function">
    <text evidence="6">Catalyzes the transfer of a lysyl group from L-lysyl-tRNA(Lys) to membrane-bound phosphatidylglycerol (PG), which produces lysylphosphatidylglycerol (LPG), a major component of the bacterial membrane with a positive net charge. LPG synthesis contributes to bacterial virulence as it is involved in the resistance mechanism against cationic antimicrobial peptides (CAMP) produces by the host's immune system (defensins, cathelicidins) and by the competing microorganisms.</text>
</comment>
<keyword evidence="6" id="KW-0808">Transferase</keyword>
<name>A0A125W1U5_ENTFL</name>
<comment type="caution">
    <text evidence="7">The sequence shown here is derived from an EMBL/GenBank/DDBJ whole genome shotgun (WGS) entry which is preliminary data.</text>
</comment>
<dbReference type="InterPro" id="IPR022791">
    <property type="entry name" value="L-PG_synthase/AglD"/>
</dbReference>
<keyword evidence="2" id="KW-1003">Cell membrane</keyword>
<dbReference type="GO" id="GO:0005886">
    <property type="term" value="C:plasma membrane"/>
    <property type="evidence" value="ECO:0007669"/>
    <property type="project" value="UniProtKB-SubCell"/>
</dbReference>
<dbReference type="GO" id="GO:0046677">
    <property type="term" value="P:response to antibiotic"/>
    <property type="evidence" value="ECO:0007669"/>
    <property type="project" value="UniProtKB-KW"/>
</dbReference>
<dbReference type="AlphaFoldDB" id="A0A125W1U5"/>
<feature type="transmembrane region" description="Helical" evidence="6">
    <location>
        <begin position="298"/>
        <end position="323"/>
    </location>
</feature>
<feature type="transmembrane region" description="Helical" evidence="6">
    <location>
        <begin position="153"/>
        <end position="173"/>
    </location>
</feature>
<dbReference type="EMBL" id="AEBR01000110">
    <property type="protein sequence ID" value="EFM81273.1"/>
    <property type="molecule type" value="Genomic_DNA"/>
</dbReference>
<feature type="transmembrane region" description="Helical" evidence="6">
    <location>
        <begin position="227"/>
        <end position="246"/>
    </location>
</feature>
<comment type="catalytic activity">
    <reaction evidence="6">
        <text>L-lysyl-tRNA(Lys) + a 1,2-diacyl-sn-glycero-3-phospho-(1'-sn-glycerol) = a 1,2-diacyl-sn-glycero-3-phospho-1'-(3'-O-L-lysyl)-sn-glycerol + tRNA(Lys)</text>
        <dbReference type="Rhea" id="RHEA:10668"/>
        <dbReference type="Rhea" id="RHEA-COMP:9696"/>
        <dbReference type="Rhea" id="RHEA-COMP:9697"/>
        <dbReference type="ChEBI" id="CHEBI:64716"/>
        <dbReference type="ChEBI" id="CHEBI:75792"/>
        <dbReference type="ChEBI" id="CHEBI:78442"/>
        <dbReference type="ChEBI" id="CHEBI:78529"/>
        <dbReference type="EC" id="2.3.2.3"/>
    </reaction>
</comment>
<keyword evidence="6" id="KW-0046">Antibiotic resistance</keyword>
<dbReference type="Pfam" id="PF03706">
    <property type="entry name" value="LPG_synthase_TM"/>
    <property type="match status" value="1"/>
</dbReference>
<dbReference type="PANTHER" id="PTHR39087:SF2">
    <property type="entry name" value="UPF0104 MEMBRANE PROTEIN MJ1595"/>
    <property type="match status" value="1"/>
</dbReference>
<protein>
    <recommendedName>
        <fullName evidence="6">Phosphatidylglycerol lysyltransferase</fullName>
        <ecNumber evidence="6">2.3.2.3</ecNumber>
    </recommendedName>
    <alternativeName>
        <fullName evidence="6">Lysylphosphatidylglycerol synthase</fullName>
    </alternativeName>
</protein>
<dbReference type="GO" id="GO:0006629">
    <property type="term" value="P:lipid metabolic process"/>
    <property type="evidence" value="ECO:0007669"/>
    <property type="project" value="UniProtKB-KW"/>
</dbReference>
<evidence type="ECO:0000256" key="5">
    <source>
        <dbReference type="ARBA" id="ARBA00023136"/>
    </source>
</evidence>